<dbReference type="Gene3D" id="3.40.1190.20">
    <property type="match status" value="1"/>
</dbReference>
<dbReference type="InterPro" id="IPR013749">
    <property type="entry name" value="PM/HMP-P_kinase-1"/>
</dbReference>
<evidence type="ECO:0000259" key="2">
    <source>
        <dbReference type="Pfam" id="PF08543"/>
    </source>
</evidence>
<dbReference type="GO" id="GO:0005829">
    <property type="term" value="C:cytosol"/>
    <property type="evidence" value="ECO:0007669"/>
    <property type="project" value="TreeGrafter"/>
</dbReference>
<reference evidence="3 4" key="1">
    <citation type="journal article" date="2011" name="Proc. Natl. Acad. Sci. U.S.A.">
        <title>Evolutionary erosion of yeast sex chromosomes by mating-type switching accidents.</title>
        <authorList>
            <person name="Gordon J.L."/>
            <person name="Armisen D."/>
            <person name="Proux-Wera E."/>
            <person name="Oheigeartaigh S.S."/>
            <person name="Byrne K.P."/>
            <person name="Wolfe K.H."/>
        </authorList>
    </citation>
    <scope>NUCLEOTIDE SEQUENCE [LARGE SCALE GENOMIC DNA]</scope>
    <source>
        <strain evidence="4">ATCC MYA-139 / BCRC 22969 / CBS 8797 / CCRC 22969 / KCTC 17520 / NBRC 10181 / NCYC 3082</strain>
    </source>
</reference>
<organism evidence="3 4">
    <name type="scientific">Huiozyma naganishii (strain ATCC MYA-139 / BCRC 22969 / CBS 8797 / KCTC 17520 / NBRC 10181 / NCYC 3082 / Yp74L-3)</name>
    <name type="common">Yeast</name>
    <name type="synonym">Kazachstania naganishii</name>
    <dbReference type="NCBI Taxonomy" id="1071383"/>
    <lineage>
        <taxon>Eukaryota</taxon>
        <taxon>Fungi</taxon>
        <taxon>Dikarya</taxon>
        <taxon>Ascomycota</taxon>
        <taxon>Saccharomycotina</taxon>
        <taxon>Saccharomycetes</taxon>
        <taxon>Saccharomycetales</taxon>
        <taxon>Saccharomycetaceae</taxon>
        <taxon>Huiozyma</taxon>
    </lineage>
</organism>
<name>J7S803_HUIN7</name>
<protein>
    <recommendedName>
        <fullName evidence="5">Thiaminase-2/PQQC domain-containing protein</fullName>
    </recommendedName>
</protein>
<evidence type="ECO:0000313" key="3">
    <source>
        <dbReference type="EMBL" id="CCK71274.1"/>
    </source>
</evidence>
<dbReference type="NCBIfam" id="TIGR04306">
    <property type="entry name" value="salvage_TenA"/>
    <property type="match status" value="1"/>
</dbReference>
<sequence>MTIKVIEINTPSPYLVLSKHEKIPKVLTISNSAENENDIGTLTAHSVHTAVCTTALVAGTELLAVPEPIIKQNIQLGRNADVIKTGSLSVSNIMTVVKVAKNFKCLIIDGTVLSEESYEVMKRELTPISFLFVVDVAHLQKFNDTLKDVFELCLEKSVETNAANILAINCIQENTNASVLFQVDNQKFTVFRHDSRFTKVGCSSISTSIAANLANGYSLGGSVYGALEYVQNSQSICSEGAKDKVNFVHNIRVPLTAMVQDKCFKGNDLISPPKLVKDPTVTGDFLDYLNKHKYVAKHWDDYVNHDFVRQVAEGCLDLQQFKFYIEQDYLYLADYARLHCVSASKAPDLLDIEKELLVLSVIKRSMNCHKQRLHDYYGVVDENHMEKVQRSDALNKYTRYMGEMARRGNWRELIAALAPCMVGYCAAVAKYVGKTDPPKGSIYEDWTKFYSTLPLEESLAKGRYFLNHIARTCPENELERLIKIYGDVCALEAQFWDSPLAYKV</sequence>
<dbReference type="GO" id="GO:0009228">
    <property type="term" value="P:thiamine biosynthetic process"/>
    <property type="evidence" value="ECO:0007669"/>
    <property type="project" value="TreeGrafter"/>
</dbReference>
<dbReference type="SUPFAM" id="SSF48613">
    <property type="entry name" value="Heme oxygenase-like"/>
    <property type="match status" value="1"/>
</dbReference>
<dbReference type="GO" id="GO:0008972">
    <property type="term" value="F:phosphomethylpyrimidine kinase activity"/>
    <property type="evidence" value="ECO:0007669"/>
    <property type="project" value="TreeGrafter"/>
</dbReference>
<accession>J7S803</accession>
<dbReference type="InterPro" id="IPR027574">
    <property type="entry name" value="Thiaminase_II"/>
</dbReference>
<evidence type="ECO:0000313" key="4">
    <source>
        <dbReference type="Proteomes" id="UP000006310"/>
    </source>
</evidence>
<dbReference type="Proteomes" id="UP000006310">
    <property type="component" value="Chromosome 7"/>
</dbReference>
<dbReference type="InterPro" id="IPR004305">
    <property type="entry name" value="Thiaminase-2/PQQC"/>
</dbReference>
<dbReference type="InterPro" id="IPR016084">
    <property type="entry name" value="Haem_Oase-like_multi-hlx"/>
</dbReference>
<dbReference type="InterPro" id="IPR029056">
    <property type="entry name" value="Ribokinase-like"/>
</dbReference>
<keyword evidence="4" id="KW-1185">Reference proteome</keyword>
<dbReference type="GeneID" id="34526998"/>
<dbReference type="GO" id="GO:0050334">
    <property type="term" value="F:thiaminase activity"/>
    <property type="evidence" value="ECO:0007669"/>
    <property type="project" value="InterPro"/>
</dbReference>
<dbReference type="CDD" id="cd19367">
    <property type="entry name" value="TenA_C_ScTHI20-like"/>
    <property type="match status" value="1"/>
</dbReference>
<feature type="domain" description="Pyridoxamine kinase/Phosphomethylpyrimidine kinase" evidence="2">
    <location>
        <begin position="36"/>
        <end position="233"/>
    </location>
</feature>
<dbReference type="STRING" id="1071383.J7S803"/>
<dbReference type="GO" id="GO:0008902">
    <property type="term" value="F:hydroxymethylpyrimidine kinase activity"/>
    <property type="evidence" value="ECO:0007669"/>
    <property type="project" value="TreeGrafter"/>
</dbReference>
<dbReference type="EMBL" id="HE978320">
    <property type="protein sequence ID" value="CCK71274.1"/>
    <property type="molecule type" value="Genomic_DNA"/>
</dbReference>
<dbReference type="PANTHER" id="PTHR20858">
    <property type="entry name" value="PHOSPHOMETHYLPYRIMIDINE KINASE"/>
    <property type="match status" value="1"/>
</dbReference>
<dbReference type="Gene3D" id="1.20.910.10">
    <property type="entry name" value="Heme oxygenase-like"/>
    <property type="match status" value="1"/>
</dbReference>
<dbReference type="HOGENOM" id="CLU_020520_2_1_1"/>
<proteinExistence type="predicted"/>
<dbReference type="KEGG" id="kng:KNAG_0G02165"/>
<dbReference type="OrthoDB" id="10028886at2759"/>
<dbReference type="Pfam" id="PF03070">
    <property type="entry name" value="TENA_THI-4"/>
    <property type="match status" value="1"/>
</dbReference>
<dbReference type="RefSeq" id="XP_022465520.1">
    <property type="nucleotide sequence ID" value="XM_022609089.1"/>
</dbReference>
<dbReference type="PANTHER" id="PTHR20858:SF17">
    <property type="entry name" value="HYDROXYMETHYLPYRIMIDINE_PHOSPHOMETHYLPYRIMIDINE KINASE THI20-RELATED"/>
    <property type="match status" value="1"/>
</dbReference>
<reference evidence="4" key="2">
    <citation type="submission" date="2012-08" db="EMBL/GenBank/DDBJ databases">
        <title>Genome sequence of Kazachstania naganishii.</title>
        <authorList>
            <person name="Gordon J.L."/>
            <person name="Armisen D."/>
            <person name="Proux-Wera E."/>
            <person name="OhEigeartaigh S.S."/>
            <person name="Byrne K.P."/>
            <person name="Wolfe K.H."/>
        </authorList>
    </citation>
    <scope>NUCLEOTIDE SEQUENCE [LARGE SCALE GENOMIC DNA]</scope>
    <source>
        <strain evidence="4">ATCC MYA-139 / BCRC 22969 / CBS 8797 / CCRC 22969 / KCTC 17520 / NBRC 10181 / NCYC 3082</strain>
    </source>
</reference>
<evidence type="ECO:0008006" key="5">
    <source>
        <dbReference type="Google" id="ProtNLM"/>
    </source>
</evidence>
<dbReference type="eggNOG" id="KOG2598">
    <property type="taxonomic scope" value="Eukaryota"/>
</dbReference>
<evidence type="ECO:0000259" key="1">
    <source>
        <dbReference type="Pfam" id="PF03070"/>
    </source>
</evidence>
<gene>
    <name evidence="3" type="primary">KNAG0G02165</name>
    <name evidence="3" type="ordered locus">KNAG_0G02165</name>
</gene>
<dbReference type="Pfam" id="PF08543">
    <property type="entry name" value="Phos_pyr_kin"/>
    <property type="match status" value="1"/>
</dbReference>
<feature type="domain" description="Thiaminase-2/PQQC" evidence="1">
    <location>
        <begin position="292"/>
        <end position="498"/>
    </location>
</feature>
<dbReference type="AlphaFoldDB" id="J7S803"/>